<proteinExistence type="predicted"/>
<keyword evidence="2" id="KW-1185">Reference proteome</keyword>
<accession>A0AAW1JEX4</accession>
<reference evidence="1 2" key="1">
    <citation type="journal article" date="2024" name="BMC Genomics">
        <title>De novo assembly and annotation of Popillia japonica's genome with initial clues to its potential as an invasive pest.</title>
        <authorList>
            <person name="Cucini C."/>
            <person name="Boschi S."/>
            <person name="Funari R."/>
            <person name="Cardaioli E."/>
            <person name="Iannotti N."/>
            <person name="Marturano G."/>
            <person name="Paoli F."/>
            <person name="Bruttini M."/>
            <person name="Carapelli A."/>
            <person name="Frati F."/>
            <person name="Nardi F."/>
        </authorList>
    </citation>
    <scope>NUCLEOTIDE SEQUENCE [LARGE SCALE GENOMIC DNA]</scope>
    <source>
        <strain evidence="1">DMR45628</strain>
    </source>
</reference>
<dbReference type="Proteomes" id="UP001458880">
    <property type="component" value="Unassembled WGS sequence"/>
</dbReference>
<sequence>MKQEKKINKFESVEVVARFESVDATAIEEWLVCENREPKYEVKDDQSSFNATLQLCDNVHVYVHLRAGNHNKFVEEFEKHKNILAIYHRYVAFPYSCMKSCRHY</sequence>
<organism evidence="1 2">
    <name type="scientific">Popillia japonica</name>
    <name type="common">Japanese beetle</name>
    <dbReference type="NCBI Taxonomy" id="7064"/>
    <lineage>
        <taxon>Eukaryota</taxon>
        <taxon>Metazoa</taxon>
        <taxon>Ecdysozoa</taxon>
        <taxon>Arthropoda</taxon>
        <taxon>Hexapoda</taxon>
        <taxon>Insecta</taxon>
        <taxon>Pterygota</taxon>
        <taxon>Neoptera</taxon>
        <taxon>Endopterygota</taxon>
        <taxon>Coleoptera</taxon>
        <taxon>Polyphaga</taxon>
        <taxon>Scarabaeiformia</taxon>
        <taxon>Scarabaeidae</taxon>
        <taxon>Rutelinae</taxon>
        <taxon>Popillia</taxon>
    </lineage>
</organism>
<evidence type="ECO:0000313" key="2">
    <source>
        <dbReference type="Proteomes" id="UP001458880"/>
    </source>
</evidence>
<comment type="caution">
    <text evidence="1">The sequence shown here is derived from an EMBL/GenBank/DDBJ whole genome shotgun (WGS) entry which is preliminary data.</text>
</comment>
<protein>
    <submittedName>
        <fullName evidence="1">Uncharacterized protein</fullName>
    </submittedName>
</protein>
<name>A0AAW1JEX4_POPJA</name>
<dbReference type="AlphaFoldDB" id="A0AAW1JEX4"/>
<evidence type="ECO:0000313" key="1">
    <source>
        <dbReference type="EMBL" id="KAK9701322.1"/>
    </source>
</evidence>
<dbReference type="EMBL" id="JASPKY010000416">
    <property type="protein sequence ID" value="KAK9701322.1"/>
    <property type="molecule type" value="Genomic_DNA"/>
</dbReference>
<gene>
    <name evidence="1" type="ORF">QE152_g30697</name>
</gene>